<dbReference type="EMBL" id="FMZA01000002">
    <property type="protein sequence ID" value="SDC05711.1"/>
    <property type="molecule type" value="Genomic_DNA"/>
</dbReference>
<organism evidence="23 24">
    <name type="scientific">Melghirimyces thermohalophilus</name>
    <dbReference type="NCBI Taxonomy" id="1236220"/>
    <lineage>
        <taxon>Bacteria</taxon>
        <taxon>Bacillati</taxon>
        <taxon>Bacillota</taxon>
        <taxon>Bacilli</taxon>
        <taxon>Bacillales</taxon>
        <taxon>Thermoactinomycetaceae</taxon>
        <taxon>Melghirimyces</taxon>
    </lineage>
</organism>
<proteinExistence type="inferred from homology"/>
<dbReference type="PROSITE" id="PS50999">
    <property type="entry name" value="COX2_TM"/>
    <property type="match status" value="1"/>
</dbReference>
<evidence type="ECO:0000256" key="11">
    <source>
        <dbReference type="ARBA" id="ARBA00023004"/>
    </source>
</evidence>
<dbReference type="STRING" id="1236220.SAMN04488112_102232"/>
<dbReference type="AlphaFoldDB" id="A0A1G6IGW0"/>
<keyword evidence="8" id="KW-1278">Translocase</keyword>
<dbReference type="GO" id="GO:0016491">
    <property type="term" value="F:oxidoreductase activity"/>
    <property type="evidence" value="ECO:0007669"/>
    <property type="project" value="InterPro"/>
</dbReference>
<dbReference type="NCBIfam" id="TIGR02866">
    <property type="entry name" value="CoxB"/>
    <property type="match status" value="1"/>
</dbReference>
<dbReference type="PANTHER" id="PTHR22888">
    <property type="entry name" value="CYTOCHROME C OXIDASE, SUBUNIT II"/>
    <property type="match status" value="1"/>
</dbReference>
<evidence type="ECO:0000313" key="24">
    <source>
        <dbReference type="Proteomes" id="UP000199387"/>
    </source>
</evidence>
<evidence type="ECO:0000256" key="10">
    <source>
        <dbReference type="ARBA" id="ARBA00022989"/>
    </source>
</evidence>
<evidence type="ECO:0000256" key="8">
    <source>
        <dbReference type="ARBA" id="ARBA00022967"/>
    </source>
</evidence>
<dbReference type="InterPro" id="IPR009056">
    <property type="entry name" value="Cyt_c-like_dom"/>
</dbReference>
<dbReference type="PANTHER" id="PTHR22888:SF10">
    <property type="entry name" value="CYTOCHROME C OXIDASE SUBUNIT 2"/>
    <property type="match status" value="1"/>
</dbReference>
<comment type="similarity">
    <text evidence="2 17">Belongs to the cytochrome c oxidase subunit 2 family.</text>
</comment>
<evidence type="ECO:0000256" key="18">
    <source>
        <dbReference type="RuleBase" id="RU004024"/>
    </source>
</evidence>
<keyword evidence="24" id="KW-1185">Reference proteome</keyword>
<keyword evidence="7 16" id="KW-0479">Metal-binding</keyword>
<dbReference type="Pfam" id="PF00034">
    <property type="entry name" value="Cytochrom_C"/>
    <property type="match status" value="1"/>
</dbReference>
<dbReference type="InterPro" id="IPR045187">
    <property type="entry name" value="CcO_II"/>
</dbReference>
<keyword evidence="9 17" id="KW-0249">Electron transport</keyword>
<dbReference type="GO" id="GO:0005886">
    <property type="term" value="C:plasma membrane"/>
    <property type="evidence" value="ECO:0007669"/>
    <property type="project" value="UniProtKB-SubCell"/>
</dbReference>
<dbReference type="InterPro" id="IPR011759">
    <property type="entry name" value="Cyt_c_oxidase_su2_TM_dom"/>
</dbReference>
<dbReference type="Gene3D" id="2.60.40.420">
    <property type="entry name" value="Cupredoxins - blue copper proteins"/>
    <property type="match status" value="1"/>
</dbReference>
<evidence type="ECO:0000256" key="1">
    <source>
        <dbReference type="ARBA" id="ARBA00004141"/>
    </source>
</evidence>
<evidence type="ECO:0000256" key="15">
    <source>
        <dbReference type="ARBA" id="ARBA00047816"/>
    </source>
</evidence>
<dbReference type="Pfam" id="PF00116">
    <property type="entry name" value="COX2"/>
    <property type="match status" value="1"/>
</dbReference>
<evidence type="ECO:0000313" key="23">
    <source>
        <dbReference type="EMBL" id="SDC05711.1"/>
    </source>
</evidence>
<accession>A0A1G6IGW0</accession>
<keyword evidence="5 17" id="KW-0679">Respiratory chain</keyword>
<evidence type="ECO:0000256" key="17">
    <source>
        <dbReference type="RuleBase" id="RU000456"/>
    </source>
</evidence>
<dbReference type="InterPro" id="IPR014222">
    <property type="entry name" value="Cyt_c_oxidase_su2"/>
</dbReference>
<dbReference type="SUPFAM" id="SSF46626">
    <property type="entry name" value="Cytochrome c"/>
    <property type="match status" value="1"/>
</dbReference>
<dbReference type="Gene3D" id="1.10.287.90">
    <property type="match status" value="1"/>
</dbReference>
<dbReference type="GO" id="GO:0004129">
    <property type="term" value="F:cytochrome-c oxidase activity"/>
    <property type="evidence" value="ECO:0007669"/>
    <property type="project" value="UniProtKB-EC"/>
</dbReference>
<dbReference type="InterPro" id="IPR036909">
    <property type="entry name" value="Cyt_c-like_dom_sf"/>
</dbReference>
<keyword evidence="11 16" id="KW-0408">Iron</keyword>
<evidence type="ECO:0000256" key="4">
    <source>
        <dbReference type="ARBA" id="ARBA00022617"/>
    </source>
</evidence>
<keyword evidence="6 17" id="KW-0812">Transmembrane</keyword>
<reference evidence="23 24" key="1">
    <citation type="submission" date="2016-10" db="EMBL/GenBank/DDBJ databases">
        <authorList>
            <person name="de Groot N.N."/>
        </authorList>
    </citation>
    <scope>NUCLEOTIDE SEQUENCE [LARGE SCALE GENOMIC DNA]</scope>
    <source>
        <strain evidence="23 24">DSM 45514</strain>
    </source>
</reference>
<dbReference type="InterPro" id="IPR002429">
    <property type="entry name" value="CcO_II-like_C"/>
</dbReference>
<keyword evidence="3 17" id="KW-0813">Transport</keyword>
<evidence type="ECO:0000259" key="20">
    <source>
        <dbReference type="PROSITE" id="PS50857"/>
    </source>
</evidence>
<feature type="domain" description="Cytochrome oxidase subunit II transmembrane region profile" evidence="21">
    <location>
        <begin position="9"/>
        <end position="108"/>
    </location>
</feature>
<dbReference type="InterPro" id="IPR008972">
    <property type="entry name" value="Cupredoxin"/>
</dbReference>
<evidence type="ECO:0000256" key="12">
    <source>
        <dbReference type="ARBA" id="ARBA00023008"/>
    </source>
</evidence>
<dbReference type="SUPFAM" id="SSF49503">
    <property type="entry name" value="Cupredoxins"/>
    <property type="match status" value="1"/>
</dbReference>
<dbReference type="EC" id="7.1.1.9" evidence="18"/>
<evidence type="ECO:0000256" key="7">
    <source>
        <dbReference type="ARBA" id="ARBA00022723"/>
    </source>
</evidence>
<feature type="domain" description="Cytochrome oxidase subunit II copper A binding" evidence="20">
    <location>
        <begin position="111"/>
        <end position="223"/>
    </location>
</feature>
<dbReference type="PROSITE" id="PS50857">
    <property type="entry name" value="COX2_CUA"/>
    <property type="match status" value="1"/>
</dbReference>
<dbReference type="SUPFAM" id="SSF81464">
    <property type="entry name" value="Cytochrome c oxidase subunit II-like, transmembrane region"/>
    <property type="match status" value="1"/>
</dbReference>
<gene>
    <name evidence="23" type="ORF">SAMN04488112_102232</name>
</gene>
<dbReference type="Pfam" id="PF02790">
    <property type="entry name" value="COX2_TM"/>
    <property type="match status" value="1"/>
</dbReference>
<evidence type="ECO:0000256" key="13">
    <source>
        <dbReference type="ARBA" id="ARBA00023136"/>
    </source>
</evidence>
<dbReference type="PROSITE" id="PS51007">
    <property type="entry name" value="CYTC"/>
    <property type="match status" value="1"/>
</dbReference>
<comment type="function">
    <text evidence="14 18">Subunits I and II form the functional core of the enzyme complex. Electrons originating in cytochrome c are transferred via heme a and Cu(A) to the binuclear center formed by heme a3 and Cu(B).</text>
</comment>
<evidence type="ECO:0000259" key="21">
    <source>
        <dbReference type="PROSITE" id="PS50999"/>
    </source>
</evidence>
<keyword evidence="13 19" id="KW-0472">Membrane</keyword>
<sequence length="326" mass="36168">MAGFGLLTGCGSPHMSALDPKGPVGETQLDLINLSTGIMTLVVIVVAAIYIYVVIKYRERPGDDKDEIPEQVAGSKKLEILWTTVPIILLIILAVPTISTTFRGTDREPEPGTLRINATGYQYWFGFEYPDYQVSTANEVHIPTGRKVEFLLAAHDVVHSFWVPSLGGKQDMNPGRTERLILQADEPGLYEGECAELCGASHATMRFRVIAHPPAEFEKWIASRKQPKSKPKTEQQKQGHKLIAQNCIGCHAIQGAGYDILGRTGPELTGFSHRTRVAGALDNNRENLKKWLVNPQKIKPGNRMPGFDHLDDKQLDAMVEYLQTLK</sequence>
<protein>
    <recommendedName>
        <fullName evidence="18">Cytochrome c oxidase subunit 2</fullName>
        <ecNumber evidence="18">7.1.1.9</ecNumber>
    </recommendedName>
</protein>
<keyword evidence="4 16" id="KW-0349">Heme</keyword>
<evidence type="ECO:0000259" key="22">
    <source>
        <dbReference type="PROSITE" id="PS51007"/>
    </source>
</evidence>
<dbReference type="GO" id="GO:0020037">
    <property type="term" value="F:heme binding"/>
    <property type="evidence" value="ECO:0007669"/>
    <property type="project" value="InterPro"/>
</dbReference>
<evidence type="ECO:0000256" key="9">
    <source>
        <dbReference type="ARBA" id="ARBA00022982"/>
    </source>
</evidence>
<comment type="subcellular location">
    <subcellularLocation>
        <location evidence="17">Cell membrane</location>
        <topology evidence="17">Multi-pass membrane protein</topology>
    </subcellularLocation>
    <subcellularLocation>
        <location evidence="1">Membrane</location>
        <topology evidence="1">Multi-pass membrane protein</topology>
    </subcellularLocation>
</comment>
<evidence type="ECO:0000256" key="14">
    <source>
        <dbReference type="ARBA" id="ARBA00024688"/>
    </source>
</evidence>
<dbReference type="PROSITE" id="PS00078">
    <property type="entry name" value="COX2"/>
    <property type="match status" value="1"/>
</dbReference>
<dbReference type="InterPro" id="IPR034236">
    <property type="entry name" value="CuRO_CcO_Caa3_II"/>
</dbReference>
<evidence type="ECO:0000256" key="5">
    <source>
        <dbReference type="ARBA" id="ARBA00022660"/>
    </source>
</evidence>
<comment type="catalytic activity">
    <reaction evidence="15 18">
        <text>4 Fe(II)-[cytochrome c] + O2 + 8 H(+)(in) = 4 Fe(III)-[cytochrome c] + 2 H2O + 4 H(+)(out)</text>
        <dbReference type="Rhea" id="RHEA:11436"/>
        <dbReference type="Rhea" id="RHEA-COMP:10350"/>
        <dbReference type="Rhea" id="RHEA-COMP:14399"/>
        <dbReference type="ChEBI" id="CHEBI:15377"/>
        <dbReference type="ChEBI" id="CHEBI:15378"/>
        <dbReference type="ChEBI" id="CHEBI:15379"/>
        <dbReference type="ChEBI" id="CHEBI:29033"/>
        <dbReference type="ChEBI" id="CHEBI:29034"/>
        <dbReference type="EC" id="7.1.1.9"/>
    </reaction>
</comment>
<dbReference type="Proteomes" id="UP000199387">
    <property type="component" value="Unassembled WGS sequence"/>
</dbReference>
<evidence type="ECO:0000256" key="3">
    <source>
        <dbReference type="ARBA" id="ARBA00022448"/>
    </source>
</evidence>
<evidence type="ECO:0000256" key="19">
    <source>
        <dbReference type="SAM" id="Phobius"/>
    </source>
</evidence>
<keyword evidence="10 19" id="KW-1133">Transmembrane helix</keyword>
<dbReference type="InterPro" id="IPR001505">
    <property type="entry name" value="Copper_CuA"/>
</dbReference>
<dbReference type="GO" id="GO:0042773">
    <property type="term" value="P:ATP synthesis coupled electron transport"/>
    <property type="evidence" value="ECO:0007669"/>
    <property type="project" value="TreeGrafter"/>
</dbReference>
<dbReference type="CDD" id="cd04213">
    <property type="entry name" value="CuRO_CcO_Caa3_II"/>
    <property type="match status" value="1"/>
</dbReference>
<evidence type="ECO:0000256" key="2">
    <source>
        <dbReference type="ARBA" id="ARBA00007866"/>
    </source>
</evidence>
<dbReference type="InterPro" id="IPR036257">
    <property type="entry name" value="Cyt_c_oxidase_su2_TM_sf"/>
</dbReference>
<dbReference type="GO" id="GO:0005507">
    <property type="term" value="F:copper ion binding"/>
    <property type="evidence" value="ECO:0007669"/>
    <property type="project" value="InterPro"/>
</dbReference>
<feature type="transmembrane region" description="Helical" evidence="19">
    <location>
        <begin position="80"/>
        <end position="99"/>
    </location>
</feature>
<feature type="transmembrane region" description="Helical" evidence="19">
    <location>
        <begin position="34"/>
        <end position="55"/>
    </location>
</feature>
<evidence type="ECO:0000256" key="6">
    <source>
        <dbReference type="ARBA" id="ARBA00022692"/>
    </source>
</evidence>
<comment type="cofactor">
    <cofactor evidence="18">
        <name>Cu cation</name>
        <dbReference type="ChEBI" id="CHEBI:23378"/>
    </cofactor>
    <text evidence="18">Binds a copper A center.</text>
</comment>
<feature type="domain" description="Cytochrome c" evidence="22">
    <location>
        <begin position="234"/>
        <end position="326"/>
    </location>
</feature>
<name>A0A1G6IGW0_9BACL</name>
<keyword evidence="12 18" id="KW-0186">Copper</keyword>
<evidence type="ECO:0000256" key="16">
    <source>
        <dbReference type="PROSITE-ProRule" id="PRU00433"/>
    </source>
</evidence>